<gene>
    <name evidence="2" type="ORF">HE1_01114</name>
</gene>
<evidence type="ECO:0000256" key="1">
    <source>
        <dbReference type="SAM" id="MobiDB-lite"/>
    </source>
</evidence>
<dbReference type="AlphaFoldDB" id="A0A023E042"/>
<accession>A0A023E042</accession>
<dbReference type="Proteomes" id="UP000024842">
    <property type="component" value="Unassembled WGS sequence"/>
</dbReference>
<keyword evidence="3" id="KW-1185">Reference proteome</keyword>
<feature type="compositionally biased region" description="Basic and acidic residues" evidence="1">
    <location>
        <begin position="73"/>
        <end position="89"/>
    </location>
</feature>
<dbReference type="STRING" id="1427503.HE1_01114"/>
<organism evidence="2 3">
    <name type="scientific">Holospora elegans E1</name>
    <dbReference type="NCBI Taxonomy" id="1427503"/>
    <lineage>
        <taxon>Bacteria</taxon>
        <taxon>Pseudomonadati</taxon>
        <taxon>Pseudomonadota</taxon>
        <taxon>Alphaproteobacteria</taxon>
        <taxon>Holosporales</taxon>
        <taxon>Holosporaceae</taxon>
        <taxon>Holospora</taxon>
    </lineage>
</organism>
<evidence type="ECO:0000313" key="2">
    <source>
        <dbReference type="EMBL" id="GAJ46775.1"/>
    </source>
</evidence>
<sequence length="102" mass="11477">MESLTYKIFFNRASALLSVLILTQCQNLQEATGLKKTAPDAWSVQLLKGLEIPPGFQDMPSDHPVPEKISTSSKDRAKEEKKFSSDKAEQSLMEHVQPFLKK</sequence>
<name>A0A023E042_9PROT</name>
<reference evidence="2 3" key="1">
    <citation type="journal article" date="2014" name="FEMS Microbiol. Lett.">
        <title>Draft genome sequences of three Holospora species (Holospora obtusa, Holospora undulata, and Holospora elegans), endonuclear symbiotic bacteria of the ciliate Paramecium caudatum.</title>
        <authorList>
            <person name="Dohra H."/>
            <person name="Tanaka K."/>
            <person name="Suzuki T."/>
            <person name="Fujishima M."/>
            <person name="Suzuki H."/>
        </authorList>
    </citation>
    <scope>NUCLEOTIDE SEQUENCE [LARGE SCALE GENOMIC DNA]</scope>
    <source>
        <strain evidence="2 3">E1</strain>
    </source>
</reference>
<comment type="caution">
    <text evidence="2">The sequence shown here is derived from an EMBL/GenBank/DDBJ whole genome shotgun (WGS) entry which is preliminary data.</text>
</comment>
<evidence type="ECO:0000313" key="3">
    <source>
        <dbReference type="Proteomes" id="UP000024842"/>
    </source>
</evidence>
<dbReference type="EMBL" id="BAUP01000138">
    <property type="protein sequence ID" value="GAJ46775.1"/>
    <property type="molecule type" value="Genomic_DNA"/>
</dbReference>
<protein>
    <submittedName>
        <fullName evidence="2">Uncharacterized protein</fullName>
    </submittedName>
</protein>
<feature type="region of interest" description="Disordered" evidence="1">
    <location>
        <begin position="53"/>
        <end position="102"/>
    </location>
</feature>
<proteinExistence type="predicted"/>